<dbReference type="InterPro" id="IPR053958">
    <property type="entry name" value="HMGCR/SNAP/NPC1-like_SSD"/>
</dbReference>
<dbReference type="InterPro" id="IPR036322">
    <property type="entry name" value="WD40_repeat_dom_sf"/>
</dbReference>
<dbReference type="SUPFAM" id="SSF50978">
    <property type="entry name" value="WD40 repeat-like"/>
    <property type="match status" value="1"/>
</dbReference>
<organism evidence="13 14">
    <name type="scientific">Didymella exigua CBS 183.55</name>
    <dbReference type="NCBI Taxonomy" id="1150837"/>
    <lineage>
        <taxon>Eukaryota</taxon>
        <taxon>Fungi</taxon>
        <taxon>Dikarya</taxon>
        <taxon>Ascomycota</taxon>
        <taxon>Pezizomycotina</taxon>
        <taxon>Dothideomycetes</taxon>
        <taxon>Pleosporomycetidae</taxon>
        <taxon>Pleosporales</taxon>
        <taxon>Pleosporineae</taxon>
        <taxon>Didymellaceae</taxon>
        <taxon>Didymella</taxon>
    </lineage>
</organism>
<keyword evidence="14" id="KW-1185">Reference proteome</keyword>
<keyword evidence="10" id="KW-0325">Glycoprotein</keyword>
<dbReference type="PANTHER" id="PTHR46378">
    <property type="entry name" value="STEROL REGULATORY ELEMENT-BINDING PROTEIN CLEAVAGE-ACTIVATING PROTEIN"/>
    <property type="match status" value="1"/>
</dbReference>
<keyword evidence="5" id="KW-0677">Repeat</keyword>
<comment type="subcellular location">
    <subcellularLocation>
        <location evidence="1">Endoplasmic reticulum membrane</location>
    </subcellularLocation>
    <subcellularLocation>
        <location evidence="2">Golgi apparatus membrane</location>
        <topology evidence="2">Multi-pass membrane protein</topology>
    </subcellularLocation>
</comment>
<keyword evidence="8" id="KW-0333">Golgi apparatus</keyword>
<feature type="domain" description="SSD" evidence="12">
    <location>
        <begin position="273"/>
        <end position="431"/>
    </location>
</feature>
<dbReference type="InterPro" id="IPR000731">
    <property type="entry name" value="SSD"/>
</dbReference>
<dbReference type="EMBL" id="ML978962">
    <property type="protein sequence ID" value="KAF1930822.1"/>
    <property type="molecule type" value="Genomic_DNA"/>
</dbReference>
<dbReference type="GO" id="GO:0000139">
    <property type="term" value="C:Golgi membrane"/>
    <property type="evidence" value="ECO:0007669"/>
    <property type="project" value="UniProtKB-SubCell"/>
</dbReference>
<dbReference type="AlphaFoldDB" id="A0A6A5RSQ4"/>
<feature type="transmembrane region" description="Helical" evidence="11">
    <location>
        <begin position="337"/>
        <end position="357"/>
    </location>
</feature>
<evidence type="ECO:0000256" key="2">
    <source>
        <dbReference type="ARBA" id="ARBA00004653"/>
    </source>
</evidence>
<proteinExistence type="predicted"/>
<dbReference type="GO" id="GO:0032934">
    <property type="term" value="F:sterol binding"/>
    <property type="evidence" value="ECO:0007669"/>
    <property type="project" value="InterPro"/>
</dbReference>
<evidence type="ECO:0000256" key="5">
    <source>
        <dbReference type="ARBA" id="ARBA00022737"/>
    </source>
</evidence>
<name>A0A6A5RSQ4_9PLEO</name>
<evidence type="ECO:0000256" key="4">
    <source>
        <dbReference type="ARBA" id="ARBA00022692"/>
    </source>
</evidence>
<feature type="transmembrane region" description="Helical" evidence="11">
    <location>
        <begin position="377"/>
        <end position="395"/>
    </location>
</feature>
<evidence type="ECO:0000256" key="9">
    <source>
        <dbReference type="ARBA" id="ARBA00023136"/>
    </source>
</evidence>
<dbReference type="Pfam" id="PF12349">
    <property type="entry name" value="Sterol-sensing"/>
    <property type="match status" value="1"/>
</dbReference>
<dbReference type="GO" id="GO:0005789">
    <property type="term" value="C:endoplasmic reticulum membrane"/>
    <property type="evidence" value="ECO:0007669"/>
    <property type="project" value="UniProtKB-SubCell"/>
</dbReference>
<dbReference type="OrthoDB" id="1914839at2759"/>
<accession>A0A6A5RSQ4</accession>
<evidence type="ECO:0000313" key="14">
    <source>
        <dbReference type="Proteomes" id="UP000800082"/>
    </source>
</evidence>
<dbReference type="SUPFAM" id="SSF82866">
    <property type="entry name" value="Multidrug efflux transporter AcrB transmembrane domain"/>
    <property type="match status" value="1"/>
</dbReference>
<feature type="transmembrane region" description="Helical" evidence="11">
    <location>
        <begin position="601"/>
        <end position="621"/>
    </location>
</feature>
<keyword evidence="3" id="KW-0853">WD repeat</keyword>
<dbReference type="PROSITE" id="PS50156">
    <property type="entry name" value="SSD"/>
    <property type="match status" value="1"/>
</dbReference>
<evidence type="ECO:0000256" key="1">
    <source>
        <dbReference type="ARBA" id="ARBA00004586"/>
    </source>
</evidence>
<evidence type="ECO:0000256" key="11">
    <source>
        <dbReference type="SAM" id="Phobius"/>
    </source>
</evidence>
<feature type="transmembrane region" description="Helical" evidence="11">
    <location>
        <begin position="302"/>
        <end position="325"/>
    </location>
</feature>
<dbReference type="InterPro" id="IPR030225">
    <property type="entry name" value="SCAP"/>
</dbReference>
<dbReference type="GO" id="GO:0032933">
    <property type="term" value="P:SREBP signaling pathway"/>
    <property type="evidence" value="ECO:0007669"/>
    <property type="project" value="InterPro"/>
</dbReference>
<keyword evidence="9 11" id="KW-0472">Membrane</keyword>
<dbReference type="Proteomes" id="UP000800082">
    <property type="component" value="Unassembled WGS sequence"/>
</dbReference>
<keyword evidence="6" id="KW-0256">Endoplasmic reticulum</keyword>
<gene>
    <name evidence="13" type="ORF">M421DRAFT_418296</name>
</gene>
<evidence type="ECO:0000256" key="8">
    <source>
        <dbReference type="ARBA" id="ARBA00023034"/>
    </source>
</evidence>
<dbReference type="GeneID" id="54349399"/>
<dbReference type="PANTHER" id="PTHR46378:SF1">
    <property type="entry name" value="STEROL REGULATORY ELEMENT-BINDING PROTEIN CLEAVAGE-ACTIVATING PROTEIN"/>
    <property type="match status" value="1"/>
</dbReference>
<evidence type="ECO:0000313" key="13">
    <source>
        <dbReference type="EMBL" id="KAF1930822.1"/>
    </source>
</evidence>
<protein>
    <recommendedName>
        <fullName evidence="12">SSD domain-containing protein</fullName>
    </recommendedName>
</protein>
<evidence type="ECO:0000256" key="3">
    <source>
        <dbReference type="ARBA" id="ARBA00022574"/>
    </source>
</evidence>
<reference evidence="13" key="1">
    <citation type="journal article" date="2020" name="Stud. Mycol.">
        <title>101 Dothideomycetes genomes: a test case for predicting lifestyles and emergence of pathogens.</title>
        <authorList>
            <person name="Haridas S."/>
            <person name="Albert R."/>
            <person name="Binder M."/>
            <person name="Bloem J."/>
            <person name="Labutti K."/>
            <person name="Salamov A."/>
            <person name="Andreopoulos B."/>
            <person name="Baker S."/>
            <person name="Barry K."/>
            <person name="Bills G."/>
            <person name="Bluhm B."/>
            <person name="Cannon C."/>
            <person name="Castanera R."/>
            <person name="Culley D."/>
            <person name="Daum C."/>
            <person name="Ezra D."/>
            <person name="Gonzalez J."/>
            <person name="Henrissat B."/>
            <person name="Kuo A."/>
            <person name="Liang C."/>
            <person name="Lipzen A."/>
            <person name="Lutzoni F."/>
            <person name="Magnuson J."/>
            <person name="Mondo S."/>
            <person name="Nolan M."/>
            <person name="Ohm R."/>
            <person name="Pangilinan J."/>
            <person name="Park H.-J."/>
            <person name="Ramirez L."/>
            <person name="Alfaro M."/>
            <person name="Sun H."/>
            <person name="Tritt A."/>
            <person name="Yoshinaga Y."/>
            <person name="Zwiers L.-H."/>
            <person name="Turgeon B."/>
            <person name="Goodwin S."/>
            <person name="Spatafora J."/>
            <person name="Crous P."/>
            <person name="Grigoriev I."/>
        </authorList>
    </citation>
    <scope>NUCLEOTIDE SEQUENCE</scope>
    <source>
        <strain evidence="13">CBS 183.55</strain>
    </source>
</reference>
<keyword evidence="7 11" id="KW-1133">Transmembrane helix</keyword>
<dbReference type="GO" id="GO:0045540">
    <property type="term" value="P:regulation of cholesterol biosynthetic process"/>
    <property type="evidence" value="ECO:0007669"/>
    <property type="project" value="TreeGrafter"/>
</dbReference>
<evidence type="ECO:0000256" key="10">
    <source>
        <dbReference type="ARBA" id="ARBA00023180"/>
    </source>
</evidence>
<feature type="transmembrane region" description="Helical" evidence="11">
    <location>
        <begin position="402"/>
        <end position="429"/>
    </location>
</feature>
<dbReference type="GO" id="GO:0032936">
    <property type="term" value="C:SREBP-SCAP complex"/>
    <property type="evidence" value="ECO:0007669"/>
    <property type="project" value="TreeGrafter"/>
</dbReference>
<dbReference type="RefSeq" id="XP_033451070.1">
    <property type="nucleotide sequence ID" value="XM_033591731.1"/>
</dbReference>
<evidence type="ECO:0000259" key="12">
    <source>
        <dbReference type="PROSITE" id="PS50156"/>
    </source>
</evidence>
<evidence type="ECO:0000256" key="6">
    <source>
        <dbReference type="ARBA" id="ARBA00022824"/>
    </source>
</evidence>
<evidence type="ECO:0000256" key="7">
    <source>
        <dbReference type="ARBA" id="ARBA00022989"/>
    </source>
</evidence>
<feature type="transmembrane region" description="Helical" evidence="11">
    <location>
        <begin position="272"/>
        <end position="290"/>
    </location>
</feature>
<sequence>MIWYLLYPLRGTTEPPKLSPSHPIRRAFQAHGTATAQHWLLSLVLTISISVLLCYPAVFQTNSPAAAGLRNLPKHVWTSTTEVEGEHHADVVVRQVWVHGDYMNALSQSVLRKALDVQHTLLNGGFGAGGLSRTSMLSRSESGCITPGPGEKWGWQSPLMYWDCSKEALASDKNILETINAHSNTQTPMNITLRPSTVFAGKHFTNTKLRAADALVLTLLDQTEDTDVGEKWNRRARALAQGLDTDWSIFPQDGQIVGNRLYEFRLKPMSKLDDTFLAGSYIIMAVYVILRMKQLRAVKSWFGLLITIGAKMAICIIASFSLCTWLGVDLARIPRPWFPAVVFCYGLGNIFRLINAVLETPPEMPPQQRIGNALGEVGHLSLAVAFQNLAMIYLCSRFVSPWVANFCVFAAVTLVFDFVYHLTFFVAVLSVDVQRMELSDSIGQADLARGSKKQPERKSWCAALLEGTTPLSTRFAGTVAISSVILAINLHFFDVGDQHLSFDTVRKKLLSRKQKRSSVPQWSSPPINQARTPAEWLKLQDHNAAQELFALLKPGAHSFIARIYDPVLVVTKGARGRDKPQMPTTLMGHLRRFAQGHTFPAALMAVFMIAGITLFMNYLLWTGLPEATDEDEEKKSAFSVKTLPTQQTLDIVRMSSCSKGHLTSVSLDRTTSIWLNGHTAHIPATLQTANMKPRLWPIVASALDDSGSFLAMATDTGRIGLWSVAASRFLMFPIVNFRGQVPALYSFVNITRNDHERPYIMIVSPDGYLTELEARTGIHRTKRISASAILCAQLYVDAKGEANLVFVCKPGIVHILSLQDPNNALSEVVASLDPGPPPDSNPAKVKCIHSVPSLGLIFALRDERAEIFDFSSKALIHAFAIGHVEPHSFRVMHSARRQCPCGASAVHTLSVAYAEQNKEHMILQNLSPKDTSISQVCLGKPLDRTKHECRGLDSATEAVYCVESAGVWESTAASSIVGVRRRILSTPASSIASDDEDDAPVLIAPTSAVRQRASKPNDALVSSRFINGLANGRQNTHAPIDHTDPWEAWTMTSTGEFRSRPLLPDDDKMEDEVDDLFVVAPGPIARLGKRSVAVGFGNTVKVITLGKEVYSGATVPNGSLDIGLGSYRARPRRGMERKAL</sequence>
<keyword evidence="4 11" id="KW-0812">Transmembrane</keyword>